<dbReference type="FunFam" id="3.40.50.300:FF:000074">
    <property type="entry name" value="Multidrug resistance-associated protein 5 isoform 1"/>
    <property type="match status" value="1"/>
</dbReference>
<feature type="region of interest" description="Disordered" evidence="10">
    <location>
        <begin position="869"/>
        <end position="890"/>
    </location>
</feature>
<feature type="transmembrane region" description="Helical" evidence="11">
    <location>
        <begin position="301"/>
        <end position="320"/>
    </location>
</feature>
<feature type="domain" description="ABC transmembrane type-1" evidence="13">
    <location>
        <begin position="983"/>
        <end position="1216"/>
    </location>
</feature>
<gene>
    <name evidence="14" type="ORF">PoB_003736000</name>
</gene>
<dbReference type="InterPro" id="IPR003593">
    <property type="entry name" value="AAA+_ATPase"/>
</dbReference>
<dbReference type="GO" id="GO:0005524">
    <property type="term" value="F:ATP binding"/>
    <property type="evidence" value="ECO:0007669"/>
    <property type="project" value="UniProtKB-KW"/>
</dbReference>
<dbReference type="Gene3D" id="3.40.50.300">
    <property type="entry name" value="P-loop containing nucleotide triphosphate hydrolases"/>
    <property type="match status" value="2"/>
</dbReference>
<reference evidence="14 15" key="1">
    <citation type="journal article" date="2021" name="Elife">
        <title>Chloroplast acquisition without the gene transfer in kleptoplastic sea slugs, Plakobranchus ocellatus.</title>
        <authorList>
            <person name="Maeda T."/>
            <person name="Takahashi S."/>
            <person name="Yoshida T."/>
            <person name="Shimamura S."/>
            <person name="Takaki Y."/>
            <person name="Nagai Y."/>
            <person name="Toyoda A."/>
            <person name="Suzuki Y."/>
            <person name="Arimoto A."/>
            <person name="Ishii H."/>
            <person name="Satoh N."/>
            <person name="Nishiyama T."/>
            <person name="Hasebe M."/>
            <person name="Maruyama T."/>
            <person name="Minagawa J."/>
            <person name="Obokata J."/>
            <person name="Shigenobu S."/>
        </authorList>
    </citation>
    <scope>NUCLEOTIDE SEQUENCE [LARGE SCALE GENOMIC DNA]</scope>
</reference>
<evidence type="ECO:0000256" key="5">
    <source>
        <dbReference type="ARBA" id="ARBA00022737"/>
    </source>
</evidence>
<feature type="compositionally biased region" description="Basic and acidic residues" evidence="10">
    <location>
        <begin position="1274"/>
        <end position="1286"/>
    </location>
</feature>
<dbReference type="SMART" id="SM00382">
    <property type="entry name" value="AAA"/>
    <property type="match status" value="2"/>
</dbReference>
<feature type="transmembrane region" description="Helical" evidence="11">
    <location>
        <begin position="519"/>
        <end position="539"/>
    </location>
</feature>
<dbReference type="InterPro" id="IPR036640">
    <property type="entry name" value="ABC1_TM_sf"/>
</dbReference>
<organism evidence="14 15">
    <name type="scientific">Plakobranchus ocellatus</name>
    <dbReference type="NCBI Taxonomy" id="259542"/>
    <lineage>
        <taxon>Eukaryota</taxon>
        <taxon>Metazoa</taxon>
        <taxon>Spiralia</taxon>
        <taxon>Lophotrochozoa</taxon>
        <taxon>Mollusca</taxon>
        <taxon>Gastropoda</taxon>
        <taxon>Heterobranchia</taxon>
        <taxon>Euthyneura</taxon>
        <taxon>Panpulmonata</taxon>
        <taxon>Sacoglossa</taxon>
        <taxon>Placobranchoidea</taxon>
        <taxon>Plakobranchidae</taxon>
        <taxon>Plakobranchus</taxon>
    </lineage>
</organism>
<evidence type="ECO:0000256" key="9">
    <source>
        <dbReference type="ARBA" id="ARBA00023136"/>
    </source>
</evidence>
<dbReference type="CDD" id="cd03244">
    <property type="entry name" value="ABCC_MRP_domain2"/>
    <property type="match status" value="1"/>
</dbReference>
<protein>
    <submittedName>
        <fullName evidence="14">Multidrug resistance-associated protein 1-like</fullName>
    </submittedName>
</protein>
<keyword evidence="15" id="KW-1185">Reference proteome</keyword>
<dbReference type="InterPro" id="IPR044726">
    <property type="entry name" value="ABCC_6TM_D2"/>
</dbReference>
<feature type="transmembrane region" description="Helical" evidence="11">
    <location>
        <begin position="551"/>
        <end position="574"/>
    </location>
</feature>
<dbReference type="PANTHER" id="PTHR24223">
    <property type="entry name" value="ATP-BINDING CASSETTE SUB-FAMILY C"/>
    <property type="match status" value="1"/>
</dbReference>
<feature type="region of interest" description="Disordered" evidence="10">
    <location>
        <begin position="1273"/>
        <end position="1314"/>
    </location>
</feature>
<keyword evidence="4 11" id="KW-0812">Transmembrane</keyword>
<feature type="region of interest" description="Disordered" evidence="10">
    <location>
        <begin position="219"/>
        <end position="274"/>
    </location>
</feature>
<dbReference type="InterPro" id="IPR003439">
    <property type="entry name" value="ABC_transporter-like_ATP-bd"/>
</dbReference>
<dbReference type="Pfam" id="PF00005">
    <property type="entry name" value="ABC_tran"/>
    <property type="match status" value="2"/>
</dbReference>
<evidence type="ECO:0000256" key="7">
    <source>
        <dbReference type="ARBA" id="ARBA00022840"/>
    </source>
</evidence>
<dbReference type="GO" id="GO:0005774">
    <property type="term" value="C:vacuolar membrane"/>
    <property type="evidence" value="ECO:0007669"/>
    <property type="project" value="UniProtKB-SubCell"/>
</dbReference>
<dbReference type="GO" id="GO:0140359">
    <property type="term" value="F:ABC-type transporter activity"/>
    <property type="evidence" value="ECO:0007669"/>
    <property type="project" value="InterPro"/>
</dbReference>
<dbReference type="InterPro" id="IPR017871">
    <property type="entry name" value="ABC_transporter-like_CS"/>
</dbReference>
<keyword evidence="5" id="KW-0677">Repeat</keyword>
<dbReference type="FunFam" id="3.40.50.300:FF:000293">
    <property type="entry name" value="ATP binding cassette subfamily C member 1"/>
    <property type="match status" value="1"/>
</dbReference>
<comment type="subcellular location">
    <subcellularLocation>
        <location evidence="1">Vacuole membrane</location>
        <topology evidence="1">Multi-pass membrane protein</topology>
    </subcellularLocation>
</comment>
<evidence type="ECO:0000256" key="6">
    <source>
        <dbReference type="ARBA" id="ARBA00022741"/>
    </source>
</evidence>
<evidence type="ECO:0000259" key="13">
    <source>
        <dbReference type="PROSITE" id="PS50929"/>
    </source>
</evidence>
<dbReference type="InterPro" id="IPR011527">
    <property type="entry name" value="ABC1_TM_dom"/>
</dbReference>
<dbReference type="SUPFAM" id="SSF90123">
    <property type="entry name" value="ABC transporter transmembrane region"/>
    <property type="match status" value="2"/>
</dbReference>
<dbReference type="PROSITE" id="PS50929">
    <property type="entry name" value="ABC_TM1F"/>
    <property type="match status" value="2"/>
</dbReference>
<feature type="region of interest" description="Disordered" evidence="10">
    <location>
        <begin position="915"/>
        <end position="934"/>
    </location>
</feature>
<dbReference type="Pfam" id="PF00664">
    <property type="entry name" value="ABC_membrane"/>
    <property type="match status" value="2"/>
</dbReference>
<feature type="transmembrane region" description="Helical" evidence="11">
    <location>
        <begin position="1012"/>
        <end position="1033"/>
    </location>
</feature>
<dbReference type="InterPro" id="IPR050173">
    <property type="entry name" value="ABC_transporter_C-like"/>
</dbReference>
<dbReference type="FunFam" id="1.20.1560.10:FF:000006">
    <property type="entry name" value="ATP-binding cassette, sub-family C (CFTR/MRP), member 9"/>
    <property type="match status" value="1"/>
</dbReference>
<evidence type="ECO:0000256" key="11">
    <source>
        <dbReference type="SAM" id="Phobius"/>
    </source>
</evidence>
<dbReference type="Proteomes" id="UP000735302">
    <property type="component" value="Unassembled WGS sequence"/>
</dbReference>
<dbReference type="SUPFAM" id="SSF52540">
    <property type="entry name" value="P-loop containing nucleoside triphosphate hydrolases"/>
    <property type="match status" value="2"/>
</dbReference>
<dbReference type="GO" id="GO:0016887">
    <property type="term" value="F:ATP hydrolysis activity"/>
    <property type="evidence" value="ECO:0007669"/>
    <property type="project" value="InterPro"/>
</dbReference>
<feature type="transmembrane region" description="Helical" evidence="11">
    <location>
        <begin position="39"/>
        <end position="57"/>
    </location>
</feature>
<feature type="transmembrane region" description="Helical" evidence="11">
    <location>
        <begin position="960"/>
        <end position="977"/>
    </location>
</feature>
<evidence type="ECO:0000256" key="2">
    <source>
        <dbReference type="ARBA" id="ARBA00009726"/>
    </source>
</evidence>
<evidence type="ECO:0000313" key="14">
    <source>
        <dbReference type="EMBL" id="GFO10855.1"/>
    </source>
</evidence>
<feature type="compositionally biased region" description="Acidic residues" evidence="10">
    <location>
        <begin position="239"/>
        <end position="249"/>
    </location>
</feature>
<name>A0AAV4ARE9_9GAST</name>
<dbReference type="Gene3D" id="1.20.1560.10">
    <property type="entry name" value="ABC transporter type 1, transmembrane domain"/>
    <property type="match status" value="2"/>
</dbReference>
<dbReference type="EMBL" id="BLXT01004211">
    <property type="protein sequence ID" value="GFO10855.1"/>
    <property type="molecule type" value="Genomic_DNA"/>
</dbReference>
<feature type="transmembrane region" description="Helical" evidence="11">
    <location>
        <begin position="332"/>
        <end position="354"/>
    </location>
</feature>
<dbReference type="PROSITE" id="PS50893">
    <property type="entry name" value="ABC_TRANSPORTER_2"/>
    <property type="match status" value="2"/>
</dbReference>
<dbReference type="PROSITE" id="PS00211">
    <property type="entry name" value="ABC_TRANSPORTER_1"/>
    <property type="match status" value="2"/>
</dbReference>
<feature type="transmembrane region" description="Helical" evidence="11">
    <location>
        <begin position="117"/>
        <end position="138"/>
    </location>
</feature>
<comment type="similarity">
    <text evidence="2">Belongs to the ABC transporter superfamily. ABCC family. Conjugate transporter (TC 3.A.1.208) subfamily.</text>
</comment>
<evidence type="ECO:0000256" key="8">
    <source>
        <dbReference type="ARBA" id="ARBA00022989"/>
    </source>
</evidence>
<feature type="compositionally biased region" description="Basic and acidic residues" evidence="10">
    <location>
        <begin position="250"/>
        <end position="274"/>
    </location>
</feature>
<accession>A0AAV4ARE9</accession>
<dbReference type="CDD" id="cd03250">
    <property type="entry name" value="ABCC_MRP_domain1"/>
    <property type="match status" value="1"/>
</dbReference>
<evidence type="ECO:0000256" key="1">
    <source>
        <dbReference type="ARBA" id="ARBA00004128"/>
    </source>
</evidence>
<feature type="transmembrane region" description="Helical" evidence="11">
    <location>
        <begin position="1195"/>
        <end position="1216"/>
    </location>
</feature>
<sequence>MGAEEPGIEREGTAVPVGGMEEYQQQLVTALVASGPSTLLWLMVPVSIVYLASLGSITASRLKAAGKMAVNMVFMALLLLFYVHLFLRSQYIPGVKKFELDPSRIASCETTEHPLNFVLSVFCLGAVAIHFVLAYIALSELEVMDTGKPPHPEDNASFLSDVFYHWITGIVWKGYKEGLQEEDVPDVNYVDTCEAVSLQFDKAWEVEKKKSDNYNAKLETTTDFNQNGTADVRSKQSQYDEDESNDETNTEERTPTAKDAEGKEMKTEPKAEQQKRPVNLLMTLVRAFGFKYATRQCVKGVFELTCFSGALFMEALLLYLQDRDNQPSERGFFLVFTFFLITMIIDIGHERIWLSVIRLNRQLKTALKVAIFKKALRITNASKKDKTTAEIVSILAEDCERFINESNIMFFLVTSPIQVTVAIVLLYRHIGNAAFVGLFFMLLLIPLNAWCGKKIAGLHKEKTEVQDERVKFMNEIVNGIKVLKLYAWEKAFAKRISDFHAKELNLLKSISHCEAGIDFMFRAIPFLVRLMGYVLYIYLSGTYLDPVKAMATAHLFGNLNHPFSVMVLIIPNMVKAKQALTRISEFLNLPDIPEDAVTVDPNAKAAITIKDGTFKWDPASDKPTLKKINLTVPKGSLTAVVGLVGCGKSSLLSAMLGEIDKVKGAVTVQSRTAYVPQEAWILNATLRENIVFGADYKHKKYNNVIDSCALRDDLKLLAAGDKTEIGEKGINLSGGQKQRVSLARAVYDQADIYLLDDPLSAVDAHVGKHIFNHVIGHQGLLAGKTRVLVTHGIHWLPLVDNVVVMRDGRVSEQGTYKELLTHDGAFAQFLKDALAHEKPEEKSIDEENDAGVQRMKSKIMTRLNSLEAGAPMMSSSDSSEDETGFVGPDGKKIKRAKPTIDEIFAGLIEKIDIDAGDSESTSEEENSQDTAKDSKIIDEEDVEFGNVSWEVYKTYCRRVGWGRFAISVLMFIVLLTGRDSKDFWLGHWSDDAMLRNVSLAHTPEYQKTTRSYIAGFALLGAIEIAMAVVYCIFTKVSSIVAARELHGDLLYNVLRSPMAFFDTTPTGRILTRFSKDVGAVDNMGNNMRDFIRTSFNVAAHIVVMCWSTPQVIVLIPFVMLIFFIVQKLFMPSALQIRRYSSKSSSPIAVHFTETLTGTQSVRAYGAQDRFTDRMKQHLEQHLKNENFHMWLDGWYSFRINCLGCVMILAVGVVILWDKSIAAPMAALFLYRSDHFLHCLKGLMHTCIRTEKDMVSLERVLEYSAKPQEASWDVSKAKSDGASKPESESSTLIKPSPCDDGVTENGEEQAQDGRQWPESGAVVFQDYKARYRNELDLTLKGVTCNIRSGEKVGVVGRTGAGKSTLMTALFRLIEAADGNINVDGLDISSLGLHALRRNLTILPQDPIIFGGSLRINLDPVEEKATEALWEALGHSHLKTFVEGLPGQLDYDCGEGGKNLSVGQRQLICLARSLLQKSRILVLDEATAAVDVETDDLIQKTIREEFNHCTVLAIAHRLKTIIDYDRILVMEHGTVKEFDSPKNLLADKNSTFYSMAKESNLV</sequence>
<feature type="domain" description="ABC transmembrane type-1" evidence="13">
    <location>
        <begin position="357"/>
        <end position="575"/>
    </location>
</feature>
<feature type="transmembrane region" description="Helical" evidence="11">
    <location>
        <begin position="408"/>
        <end position="427"/>
    </location>
</feature>
<dbReference type="PANTHER" id="PTHR24223:SF443">
    <property type="entry name" value="MULTIDRUG-RESISTANCE LIKE PROTEIN 1, ISOFORM I"/>
    <property type="match status" value="1"/>
</dbReference>
<evidence type="ECO:0000256" key="10">
    <source>
        <dbReference type="SAM" id="MobiDB-lite"/>
    </source>
</evidence>
<feature type="compositionally biased region" description="Acidic residues" evidence="10">
    <location>
        <begin position="915"/>
        <end position="927"/>
    </location>
</feature>
<feature type="domain" description="ABC transporter" evidence="12">
    <location>
        <begin position="607"/>
        <end position="832"/>
    </location>
</feature>
<feature type="transmembrane region" description="Helical" evidence="11">
    <location>
        <begin position="69"/>
        <end position="87"/>
    </location>
</feature>
<evidence type="ECO:0000259" key="12">
    <source>
        <dbReference type="PROSITE" id="PS50893"/>
    </source>
</evidence>
<keyword evidence="9 11" id="KW-0472">Membrane</keyword>
<feature type="domain" description="ABC transporter" evidence="12">
    <location>
        <begin position="1321"/>
        <end position="1555"/>
    </location>
</feature>
<dbReference type="CDD" id="cd18580">
    <property type="entry name" value="ABC_6TM_ABCC_D2"/>
    <property type="match status" value="1"/>
</dbReference>
<evidence type="ECO:0000313" key="15">
    <source>
        <dbReference type="Proteomes" id="UP000735302"/>
    </source>
</evidence>
<keyword evidence="6" id="KW-0547">Nucleotide-binding</keyword>
<keyword evidence="3" id="KW-0813">Transport</keyword>
<evidence type="ECO:0000256" key="3">
    <source>
        <dbReference type="ARBA" id="ARBA00022448"/>
    </source>
</evidence>
<feature type="transmembrane region" description="Helical" evidence="11">
    <location>
        <begin position="1097"/>
        <end position="1125"/>
    </location>
</feature>
<dbReference type="FunFam" id="1.20.1560.10:FF:000013">
    <property type="entry name" value="ABC transporter C family member 2"/>
    <property type="match status" value="1"/>
</dbReference>
<keyword evidence="8 11" id="KW-1133">Transmembrane helix</keyword>
<evidence type="ECO:0000256" key="4">
    <source>
        <dbReference type="ARBA" id="ARBA00022692"/>
    </source>
</evidence>
<dbReference type="InterPro" id="IPR027417">
    <property type="entry name" value="P-loop_NTPase"/>
</dbReference>
<feature type="compositionally biased region" description="Polar residues" evidence="10">
    <location>
        <begin position="219"/>
        <end position="229"/>
    </location>
</feature>
<proteinExistence type="inferred from homology"/>
<feature type="transmembrane region" description="Helical" evidence="11">
    <location>
        <begin position="433"/>
        <end position="452"/>
    </location>
</feature>
<feature type="compositionally biased region" description="Acidic residues" evidence="10">
    <location>
        <begin position="1300"/>
        <end position="1309"/>
    </location>
</feature>
<keyword evidence="7" id="KW-0067">ATP-binding</keyword>
<comment type="caution">
    <text evidence="14">The sequence shown here is derived from an EMBL/GenBank/DDBJ whole genome shotgun (WGS) entry which is preliminary data.</text>
</comment>